<dbReference type="RefSeq" id="WP_262566690.1">
    <property type="nucleotide sequence ID" value="NZ_JAPFCC010000001.1"/>
</dbReference>
<dbReference type="SUPFAM" id="SSF88723">
    <property type="entry name" value="PIN domain-like"/>
    <property type="match status" value="1"/>
</dbReference>
<dbReference type="Gene3D" id="3.40.50.1010">
    <property type="entry name" value="5'-nuclease"/>
    <property type="match status" value="1"/>
</dbReference>
<dbReference type="Proteomes" id="UP001209854">
    <property type="component" value="Unassembled WGS sequence"/>
</dbReference>
<dbReference type="PANTHER" id="PTHR35901">
    <property type="entry name" value="RIBONUCLEASE VAPC3"/>
    <property type="match status" value="1"/>
</dbReference>
<dbReference type="CDD" id="cd09873">
    <property type="entry name" value="PIN_Pae0151-like"/>
    <property type="match status" value="1"/>
</dbReference>
<evidence type="ECO:0000256" key="1">
    <source>
        <dbReference type="ARBA" id="ARBA00022842"/>
    </source>
</evidence>
<keyword evidence="4" id="KW-1185">Reference proteome</keyword>
<dbReference type="Pfam" id="PF01850">
    <property type="entry name" value="PIN"/>
    <property type="match status" value="1"/>
</dbReference>
<accession>A0ABT3MRJ5</accession>
<gene>
    <name evidence="3" type="ORF">NX722_03220</name>
</gene>
<sequence>MIVVDTNVLAYLYLPTKYTPNAEKLLESNPVWAAPHLWRSEFRNVLALYLRKNIITYERALQIQAEAENLMIGNEFEMKSINILSLVNSSECSAYDCEFVSLAVNLNTKLYTMDKKVLKEFPKISCSLKDVIC</sequence>
<dbReference type="InterPro" id="IPR029060">
    <property type="entry name" value="PIN-like_dom_sf"/>
</dbReference>
<dbReference type="PANTHER" id="PTHR35901:SF1">
    <property type="entry name" value="EXONUCLEASE VAPC9"/>
    <property type="match status" value="1"/>
</dbReference>
<evidence type="ECO:0000313" key="4">
    <source>
        <dbReference type="Proteomes" id="UP001209854"/>
    </source>
</evidence>
<protein>
    <submittedName>
        <fullName evidence="3">Type II toxin-antitoxin system VapC family toxin</fullName>
    </submittedName>
</protein>
<feature type="domain" description="PIN" evidence="2">
    <location>
        <begin position="2"/>
        <end position="119"/>
    </location>
</feature>
<dbReference type="EMBL" id="JAPFCC010000001">
    <property type="protein sequence ID" value="MCW7551669.1"/>
    <property type="molecule type" value="Genomic_DNA"/>
</dbReference>
<evidence type="ECO:0000259" key="2">
    <source>
        <dbReference type="Pfam" id="PF01850"/>
    </source>
</evidence>
<proteinExistence type="predicted"/>
<dbReference type="InterPro" id="IPR002716">
    <property type="entry name" value="PIN_dom"/>
</dbReference>
<reference evidence="3 4" key="1">
    <citation type="submission" date="2022-10" db="EMBL/GenBank/DDBJ databases">
        <title>High-quality genome sequences of two octocoral-associated bacteria, Endozoicomonas euniceicola EF212 and Endozoicomonas gorgoniicola PS125.</title>
        <authorList>
            <person name="Chiou Y.-J."/>
            <person name="Chen Y.-H."/>
        </authorList>
    </citation>
    <scope>NUCLEOTIDE SEQUENCE [LARGE SCALE GENOMIC DNA]</scope>
    <source>
        <strain evidence="3 4">PS125</strain>
    </source>
</reference>
<evidence type="ECO:0000313" key="3">
    <source>
        <dbReference type="EMBL" id="MCW7551669.1"/>
    </source>
</evidence>
<name>A0ABT3MRJ5_9GAMM</name>
<keyword evidence="1" id="KW-0460">Magnesium</keyword>
<dbReference type="InterPro" id="IPR051619">
    <property type="entry name" value="TypeII_TA_RNase_PINc/VapC"/>
</dbReference>
<organism evidence="3 4">
    <name type="scientific">Endozoicomonas gorgoniicola</name>
    <dbReference type="NCBI Taxonomy" id="1234144"/>
    <lineage>
        <taxon>Bacteria</taxon>
        <taxon>Pseudomonadati</taxon>
        <taxon>Pseudomonadota</taxon>
        <taxon>Gammaproteobacteria</taxon>
        <taxon>Oceanospirillales</taxon>
        <taxon>Endozoicomonadaceae</taxon>
        <taxon>Endozoicomonas</taxon>
    </lineage>
</organism>
<dbReference type="InterPro" id="IPR044153">
    <property type="entry name" value="PIN_Pae0151-like"/>
</dbReference>
<comment type="caution">
    <text evidence="3">The sequence shown here is derived from an EMBL/GenBank/DDBJ whole genome shotgun (WGS) entry which is preliminary data.</text>
</comment>